<keyword evidence="6" id="KW-0175">Coiled coil</keyword>
<dbReference type="RefSeq" id="WP_072901044.1">
    <property type="nucleotide sequence ID" value="NZ_FRAD01000003.1"/>
</dbReference>
<evidence type="ECO:0000256" key="5">
    <source>
        <dbReference type="HAMAP-Rule" id="MF_00040"/>
    </source>
</evidence>
<evidence type="ECO:0000256" key="6">
    <source>
        <dbReference type="SAM" id="Coils"/>
    </source>
</evidence>
<dbReference type="FunFam" id="1.10.132.20:FF:000001">
    <property type="entry name" value="Ribosome-recycling factor"/>
    <property type="match status" value="1"/>
</dbReference>
<dbReference type="OrthoDB" id="9804006at2"/>
<comment type="subcellular location">
    <subcellularLocation>
        <location evidence="1 5">Cytoplasm</location>
    </subcellularLocation>
</comment>
<comment type="similarity">
    <text evidence="2 5">Belongs to the RRF family.</text>
</comment>
<dbReference type="GO" id="GO:0043023">
    <property type="term" value="F:ribosomal large subunit binding"/>
    <property type="evidence" value="ECO:0007669"/>
    <property type="project" value="TreeGrafter"/>
</dbReference>
<dbReference type="PANTHER" id="PTHR20982:SF3">
    <property type="entry name" value="MITOCHONDRIAL RIBOSOME RECYCLING FACTOR PSEUDO 1"/>
    <property type="match status" value="1"/>
</dbReference>
<proteinExistence type="inferred from homology"/>
<dbReference type="GO" id="GO:0005737">
    <property type="term" value="C:cytoplasm"/>
    <property type="evidence" value="ECO:0007669"/>
    <property type="project" value="UniProtKB-SubCell"/>
</dbReference>
<evidence type="ECO:0000313" key="9">
    <source>
        <dbReference type="Proteomes" id="UP000183952"/>
    </source>
</evidence>
<dbReference type="FunFam" id="3.30.1360.40:FF:000001">
    <property type="entry name" value="Ribosome-recycling factor"/>
    <property type="match status" value="1"/>
</dbReference>
<keyword evidence="3 5" id="KW-0963">Cytoplasm</keyword>
<dbReference type="HAMAP" id="MF_00040">
    <property type="entry name" value="RRF"/>
    <property type="match status" value="1"/>
</dbReference>
<dbReference type="Gene3D" id="3.30.1360.40">
    <property type="match status" value="1"/>
</dbReference>
<evidence type="ECO:0000259" key="7">
    <source>
        <dbReference type="Pfam" id="PF01765"/>
    </source>
</evidence>
<dbReference type="Proteomes" id="UP000183952">
    <property type="component" value="Unassembled WGS sequence"/>
</dbReference>
<accession>A0A1M6J6R1</accession>
<feature type="domain" description="Ribosome recycling factor" evidence="7">
    <location>
        <begin position="19"/>
        <end position="182"/>
    </location>
</feature>
<evidence type="ECO:0000256" key="1">
    <source>
        <dbReference type="ARBA" id="ARBA00004496"/>
    </source>
</evidence>
<dbReference type="STRING" id="1121331.SAMN02745248_00066"/>
<dbReference type="InterPro" id="IPR036191">
    <property type="entry name" value="RRF_sf"/>
</dbReference>
<comment type="function">
    <text evidence="5">Responsible for the release of ribosomes from messenger RNA at the termination of protein biosynthesis. May increase the efficiency of translation by recycling ribosomes from one round of translation to another.</text>
</comment>
<dbReference type="Pfam" id="PF01765">
    <property type="entry name" value="RRF"/>
    <property type="match status" value="1"/>
</dbReference>
<dbReference type="InterPro" id="IPR002661">
    <property type="entry name" value="Ribosome_recyc_fac"/>
</dbReference>
<keyword evidence="9" id="KW-1185">Reference proteome</keyword>
<evidence type="ECO:0000256" key="2">
    <source>
        <dbReference type="ARBA" id="ARBA00005912"/>
    </source>
</evidence>
<dbReference type="AlphaFoldDB" id="A0A1M6J6R1"/>
<dbReference type="InterPro" id="IPR023584">
    <property type="entry name" value="Ribosome_recyc_fac_dom"/>
</dbReference>
<gene>
    <name evidence="5" type="primary">frr</name>
    <name evidence="8" type="ORF">SAMN02745248_00066</name>
</gene>
<dbReference type="PANTHER" id="PTHR20982">
    <property type="entry name" value="RIBOSOME RECYCLING FACTOR"/>
    <property type="match status" value="1"/>
</dbReference>
<dbReference type="Gene3D" id="1.10.132.20">
    <property type="entry name" value="Ribosome-recycling factor"/>
    <property type="match status" value="1"/>
</dbReference>
<reference evidence="8 9" key="1">
    <citation type="submission" date="2016-11" db="EMBL/GenBank/DDBJ databases">
        <authorList>
            <person name="Jaros S."/>
            <person name="Januszkiewicz K."/>
            <person name="Wedrychowicz H."/>
        </authorList>
    </citation>
    <scope>NUCLEOTIDE SEQUENCE [LARGE SCALE GENOMIC DNA]</scope>
    <source>
        <strain evidence="8 9">DSM 3090</strain>
    </source>
</reference>
<dbReference type="GO" id="GO:0006415">
    <property type="term" value="P:translational termination"/>
    <property type="evidence" value="ECO:0007669"/>
    <property type="project" value="UniProtKB-UniRule"/>
</dbReference>
<evidence type="ECO:0000256" key="3">
    <source>
        <dbReference type="ARBA" id="ARBA00022490"/>
    </source>
</evidence>
<dbReference type="NCBIfam" id="TIGR00496">
    <property type="entry name" value="frr"/>
    <property type="match status" value="1"/>
</dbReference>
<dbReference type="EMBL" id="FRAD01000003">
    <property type="protein sequence ID" value="SHJ42388.1"/>
    <property type="molecule type" value="Genomic_DNA"/>
</dbReference>
<feature type="coiled-coil region" evidence="6">
    <location>
        <begin position="124"/>
        <end position="165"/>
    </location>
</feature>
<sequence>MENLLVNLTEKMEKSINVLREDLGALKAGRANPKMLDKIEVEYYGTPTMINQLANVSIPEARIILIQPYDKSAMKDIEKAILKSDLGLNPSSDGNTIRLIIPELTGETRKELVKSVKKSGEDLKIVLRSQRRDANDKIKNAKKNSDITEDEAKILEDKVQKETDKFVVLVEKIVADKEKEIMTV</sequence>
<name>A0A1M6J6R1_9CLOT</name>
<evidence type="ECO:0000313" key="8">
    <source>
        <dbReference type="EMBL" id="SHJ42388.1"/>
    </source>
</evidence>
<dbReference type="CDD" id="cd00520">
    <property type="entry name" value="RRF"/>
    <property type="match status" value="1"/>
</dbReference>
<evidence type="ECO:0000256" key="4">
    <source>
        <dbReference type="ARBA" id="ARBA00022917"/>
    </source>
</evidence>
<keyword evidence="4 5" id="KW-0648">Protein biosynthesis</keyword>
<organism evidence="8 9">
    <name type="scientific">Hathewaya proteolytica DSM 3090</name>
    <dbReference type="NCBI Taxonomy" id="1121331"/>
    <lineage>
        <taxon>Bacteria</taxon>
        <taxon>Bacillati</taxon>
        <taxon>Bacillota</taxon>
        <taxon>Clostridia</taxon>
        <taxon>Eubacteriales</taxon>
        <taxon>Clostridiaceae</taxon>
        <taxon>Hathewaya</taxon>
    </lineage>
</organism>
<protein>
    <recommendedName>
        <fullName evidence="5">Ribosome-recycling factor</fullName>
        <shortName evidence="5">RRF</shortName>
    </recommendedName>
    <alternativeName>
        <fullName evidence="5">Ribosome-releasing factor</fullName>
    </alternativeName>
</protein>
<dbReference type="SUPFAM" id="SSF55194">
    <property type="entry name" value="Ribosome recycling factor, RRF"/>
    <property type="match status" value="1"/>
</dbReference>